<keyword evidence="3" id="KW-1185">Reference proteome</keyword>
<proteinExistence type="predicted"/>
<feature type="region of interest" description="Disordered" evidence="1">
    <location>
        <begin position="1"/>
        <end position="91"/>
    </location>
</feature>
<dbReference type="Proteomes" id="UP000600026">
    <property type="component" value="Unassembled WGS sequence"/>
</dbReference>
<feature type="compositionally biased region" description="Low complexity" evidence="1">
    <location>
        <begin position="71"/>
        <end position="82"/>
    </location>
</feature>
<reference evidence="2" key="1">
    <citation type="submission" date="2020-09" db="EMBL/GenBank/DDBJ databases">
        <title>Whole genome shotgun sequence of Streptomyces xanthophaeus NBRC 12829.</title>
        <authorList>
            <person name="Komaki H."/>
            <person name="Tamura T."/>
        </authorList>
    </citation>
    <scope>NUCLEOTIDE SEQUENCE</scope>
    <source>
        <strain evidence="2">NBRC 12829</strain>
    </source>
</reference>
<name>A0A919H6C7_9ACTN</name>
<protein>
    <submittedName>
        <fullName evidence="2">Uncharacterized protein</fullName>
    </submittedName>
</protein>
<dbReference type="AlphaFoldDB" id="A0A919H6C7"/>
<feature type="compositionally biased region" description="Basic and acidic residues" evidence="1">
    <location>
        <begin position="7"/>
        <end position="23"/>
    </location>
</feature>
<evidence type="ECO:0000313" key="2">
    <source>
        <dbReference type="EMBL" id="GHI88976.1"/>
    </source>
</evidence>
<organism evidence="2 3">
    <name type="scientific">Streptomyces xanthophaeus</name>
    <dbReference type="NCBI Taxonomy" id="67385"/>
    <lineage>
        <taxon>Bacteria</taxon>
        <taxon>Bacillati</taxon>
        <taxon>Actinomycetota</taxon>
        <taxon>Actinomycetes</taxon>
        <taxon>Kitasatosporales</taxon>
        <taxon>Streptomycetaceae</taxon>
        <taxon>Streptomyces</taxon>
    </lineage>
</organism>
<dbReference type="EMBL" id="BNEE01000006">
    <property type="protein sequence ID" value="GHI88976.1"/>
    <property type="molecule type" value="Genomic_DNA"/>
</dbReference>
<accession>A0A919H6C7</accession>
<evidence type="ECO:0000313" key="3">
    <source>
        <dbReference type="Proteomes" id="UP000600026"/>
    </source>
</evidence>
<comment type="caution">
    <text evidence="2">The sequence shown here is derived from an EMBL/GenBank/DDBJ whole genome shotgun (WGS) entry which is preliminary data.</text>
</comment>
<sequence>MGGLGERVQRHAELRERRGREGDPLGGEPGDVDGDAHRPILPVRLPPGAPGRSPGGAGRGTADPAAGGAGRVARTGAGPLVTGLGGGMIDA</sequence>
<gene>
    <name evidence="2" type="ORF">Sxan_63400</name>
</gene>
<evidence type="ECO:0000256" key="1">
    <source>
        <dbReference type="SAM" id="MobiDB-lite"/>
    </source>
</evidence>